<comment type="caution">
    <text evidence="2">The sequence shown here is derived from an EMBL/GenBank/DDBJ whole genome shotgun (WGS) entry which is preliminary data.</text>
</comment>
<sequence length="352" mass="40483">MKIDYAEAYVLDDGQTEVDIKTDEQNLPDYELYWTLDNDKYTKEKKYLLTSNKTQVCFQFSYSTVRPTYFILNFKKHEPLLFGYRILPVPGMYNLRDIGGYRTSDGMRIKWGQVYRSDYLHNLEPSGYTFVKNLGLRSIIDFRGAIEVKDTPNPVIDPAIHTFNFDPNAETAAIAGRAQNLDTGKDMKERAKEALAKGETGNDQMIRQQESFVDSPASIEAFSNTIKVTAQSKYLPSLQHCRGGKDRTGFGFMVLEGILGVPAELLVYDYMLTKRARVKKNARYYQKFLQQTGNKEVADYMYALFDTREEFITASITKITREYGTIYQYATDKLDLTEAEYLSLRKSLLEKA</sequence>
<dbReference type="EMBL" id="JXLI01000015">
    <property type="protein sequence ID" value="KJY55263.1"/>
    <property type="molecule type" value="Genomic_DNA"/>
</dbReference>
<organism evidence="2 3">
    <name type="scientific">Lactobacillus melliventris</name>
    <dbReference type="NCBI Taxonomy" id="1218507"/>
    <lineage>
        <taxon>Bacteria</taxon>
        <taxon>Bacillati</taxon>
        <taxon>Bacillota</taxon>
        <taxon>Bacilli</taxon>
        <taxon>Lactobacillales</taxon>
        <taxon>Lactobacillaceae</taxon>
        <taxon>Lactobacillus</taxon>
    </lineage>
</organism>
<dbReference type="PATRIC" id="fig|1218507.3.peg.1974"/>
<proteinExistence type="inferred from homology"/>
<dbReference type="PANTHER" id="PTHR31126">
    <property type="entry name" value="TYROSINE-PROTEIN PHOSPHATASE"/>
    <property type="match status" value="1"/>
</dbReference>
<dbReference type="RefSeq" id="WP_046325670.1">
    <property type="nucleotide sequence ID" value="NZ_JBHTMT010000002.1"/>
</dbReference>
<protein>
    <recommendedName>
        <fullName evidence="4">Protein-tyrosine-phosphatase</fullName>
    </recommendedName>
</protein>
<dbReference type="PANTHER" id="PTHR31126:SF1">
    <property type="entry name" value="TYROSINE SPECIFIC PROTEIN PHOSPHATASES DOMAIN-CONTAINING PROTEIN"/>
    <property type="match status" value="1"/>
</dbReference>
<dbReference type="STRING" id="1218507.JF74_17680"/>
<evidence type="ECO:0000313" key="2">
    <source>
        <dbReference type="EMBL" id="KJY55263.1"/>
    </source>
</evidence>
<dbReference type="InterPro" id="IPR029021">
    <property type="entry name" value="Prot-tyrosine_phosphatase-like"/>
</dbReference>
<dbReference type="Pfam" id="PF13350">
    <property type="entry name" value="Y_phosphatase3"/>
    <property type="match status" value="1"/>
</dbReference>
<dbReference type="Proteomes" id="UP000033531">
    <property type="component" value="Unassembled WGS sequence"/>
</dbReference>
<dbReference type="OrthoDB" id="1188001at2"/>
<dbReference type="HOGENOM" id="CLU_057546_0_1_9"/>
<dbReference type="GO" id="GO:0004721">
    <property type="term" value="F:phosphoprotein phosphatase activity"/>
    <property type="evidence" value="ECO:0007669"/>
    <property type="project" value="InterPro"/>
</dbReference>
<name>A0A0F4LAD9_9LACO</name>
<gene>
    <name evidence="2" type="ORF">JF74_17680</name>
</gene>
<dbReference type="InterPro" id="IPR026893">
    <property type="entry name" value="Tyr/Ser_Pase_IphP-type"/>
</dbReference>
<reference evidence="2 3" key="1">
    <citation type="submission" date="2015-01" db="EMBL/GenBank/DDBJ databases">
        <title>Comparative genomics of the lactic acid bacteria isolated from the honey bee gut.</title>
        <authorList>
            <person name="Ellegaard K.M."/>
            <person name="Tamarit D."/>
            <person name="Javelind E."/>
            <person name="Olofsson T."/>
            <person name="Andersson S.G."/>
            <person name="Vasquez A."/>
        </authorList>
    </citation>
    <scope>NUCLEOTIDE SEQUENCE [LARGE SCALE GENOMIC DNA]</scope>
    <source>
        <strain evidence="2 3">Hma8</strain>
    </source>
</reference>
<evidence type="ECO:0000313" key="3">
    <source>
        <dbReference type="Proteomes" id="UP000033531"/>
    </source>
</evidence>
<dbReference type="Gene3D" id="3.90.190.10">
    <property type="entry name" value="Protein tyrosine phosphatase superfamily"/>
    <property type="match status" value="1"/>
</dbReference>
<evidence type="ECO:0008006" key="4">
    <source>
        <dbReference type="Google" id="ProtNLM"/>
    </source>
</evidence>
<dbReference type="AlphaFoldDB" id="A0A0F4LAD9"/>
<evidence type="ECO:0000256" key="1">
    <source>
        <dbReference type="ARBA" id="ARBA00009580"/>
    </source>
</evidence>
<comment type="similarity">
    <text evidence="1">Belongs to the protein-tyrosine phosphatase family.</text>
</comment>
<accession>A0A0F4LAD9</accession>
<dbReference type="SUPFAM" id="SSF52799">
    <property type="entry name" value="(Phosphotyrosine protein) phosphatases II"/>
    <property type="match status" value="1"/>
</dbReference>